<sequence length="327" mass="35821">MARAGRILAKTGLLALKILVSASLVAFLLAKVDRSSLFATLRQMNPSAFLAAIGLYLGAAFLSTLRWQLLVPHPIGARRLFSMYLIGSFFNNYLPGGVGGDAVKAYYLSKEMKRYGAGGEDSVLYSSLTGAIASVFMDRYVGLSALIAISVAVFPFGIRYLEGASMEWPVIWAIPLIALAFLSVSVLIFTFRVGERVRFLLNAYRYLHFYRSQRKALLKAFAYSLAIQLLGVLSVYILSKGLHLPLSFLSLLVFLPMIILFSMIPVTVSGIGLREGAFVFLLGSTGVSPESAISLSIVWFFSVFVAGVWGLLEYLRYKKAVFGGEVQ</sequence>
<name>A0A953M205_9BACT</name>
<feature type="transmembrane region" description="Helical" evidence="6">
    <location>
        <begin position="7"/>
        <end position="29"/>
    </location>
</feature>
<feature type="transmembrane region" description="Helical" evidence="6">
    <location>
        <begin position="49"/>
        <end position="69"/>
    </location>
</feature>
<feature type="transmembrane region" description="Helical" evidence="6">
    <location>
        <begin position="244"/>
        <end position="264"/>
    </location>
</feature>
<feature type="transmembrane region" description="Helical" evidence="6">
    <location>
        <begin position="170"/>
        <end position="195"/>
    </location>
</feature>
<evidence type="ECO:0000256" key="1">
    <source>
        <dbReference type="ARBA" id="ARBA00004651"/>
    </source>
</evidence>
<proteinExistence type="predicted"/>
<organism evidence="7 8">
    <name type="scientific">Candidatus Nitrobium versatile</name>
    <dbReference type="NCBI Taxonomy" id="2884831"/>
    <lineage>
        <taxon>Bacteria</taxon>
        <taxon>Pseudomonadati</taxon>
        <taxon>Nitrospirota</taxon>
        <taxon>Nitrospiria</taxon>
        <taxon>Nitrospirales</taxon>
        <taxon>Nitrospiraceae</taxon>
        <taxon>Candidatus Nitrobium</taxon>
    </lineage>
</organism>
<reference evidence="7" key="1">
    <citation type="journal article" date="2021" name="bioRxiv">
        <title>Unraveling nitrogen, sulfur and carbon metabolic pathways and microbial community transcriptional responses to substrate deprivation and toxicity stresses in a bioreactor mimicking anoxic brackish coastal sediment conditions.</title>
        <authorList>
            <person name="Martins P.D."/>
            <person name="Echeveste M.J."/>
            <person name="Arshad A."/>
            <person name="Kurth J."/>
            <person name="Ouboter H."/>
            <person name="Jetten M.S.M."/>
            <person name="Welte C.U."/>
        </authorList>
    </citation>
    <scope>NUCLEOTIDE SEQUENCE</scope>
    <source>
        <strain evidence="7">MAG_39</strain>
    </source>
</reference>
<dbReference type="AlphaFoldDB" id="A0A953M205"/>
<keyword evidence="5 6" id="KW-0472">Membrane</keyword>
<keyword evidence="2" id="KW-1003">Cell membrane</keyword>
<dbReference type="Proteomes" id="UP000705867">
    <property type="component" value="Unassembled WGS sequence"/>
</dbReference>
<accession>A0A953M205</accession>
<protein>
    <submittedName>
        <fullName evidence="7">Flippase-like domain-containing protein</fullName>
    </submittedName>
</protein>
<evidence type="ECO:0000256" key="3">
    <source>
        <dbReference type="ARBA" id="ARBA00022692"/>
    </source>
</evidence>
<evidence type="ECO:0000313" key="8">
    <source>
        <dbReference type="Proteomes" id="UP000705867"/>
    </source>
</evidence>
<feature type="transmembrane region" description="Helical" evidence="6">
    <location>
        <begin position="140"/>
        <end position="158"/>
    </location>
</feature>
<dbReference type="Pfam" id="PF03706">
    <property type="entry name" value="LPG_synthase_TM"/>
    <property type="match status" value="1"/>
</dbReference>
<feature type="transmembrane region" description="Helical" evidence="6">
    <location>
        <begin position="293"/>
        <end position="312"/>
    </location>
</feature>
<evidence type="ECO:0000256" key="4">
    <source>
        <dbReference type="ARBA" id="ARBA00022989"/>
    </source>
</evidence>
<gene>
    <name evidence="7" type="ORF">K8I29_11775</name>
</gene>
<dbReference type="EMBL" id="JAIOIV010000094">
    <property type="protein sequence ID" value="MBZ0156872.1"/>
    <property type="molecule type" value="Genomic_DNA"/>
</dbReference>
<dbReference type="InterPro" id="IPR022791">
    <property type="entry name" value="L-PG_synthase/AglD"/>
</dbReference>
<evidence type="ECO:0000313" key="7">
    <source>
        <dbReference type="EMBL" id="MBZ0156872.1"/>
    </source>
</evidence>
<reference evidence="7" key="2">
    <citation type="submission" date="2021-08" db="EMBL/GenBank/DDBJ databases">
        <authorList>
            <person name="Dalcin Martins P."/>
        </authorList>
    </citation>
    <scope>NUCLEOTIDE SEQUENCE</scope>
    <source>
        <strain evidence="7">MAG_39</strain>
    </source>
</reference>
<feature type="transmembrane region" description="Helical" evidence="6">
    <location>
        <begin position="216"/>
        <end position="238"/>
    </location>
</feature>
<dbReference type="NCBIfam" id="TIGR00374">
    <property type="entry name" value="flippase-like domain"/>
    <property type="match status" value="1"/>
</dbReference>
<comment type="subcellular location">
    <subcellularLocation>
        <location evidence="1">Cell membrane</location>
        <topology evidence="1">Multi-pass membrane protein</topology>
    </subcellularLocation>
</comment>
<dbReference type="PANTHER" id="PTHR40277:SF1">
    <property type="entry name" value="BLL5419 PROTEIN"/>
    <property type="match status" value="1"/>
</dbReference>
<evidence type="ECO:0000256" key="6">
    <source>
        <dbReference type="SAM" id="Phobius"/>
    </source>
</evidence>
<evidence type="ECO:0000256" key="2">
    <source>
        <dbReference type="ARBA" id="ARBA00022475"/>
    </source>
</evidence>
<dbReference type="GO" id="GO:0005886">
    <property type="term" value="C:plasma membrane"/>
    <property type="evidence" value="ECO:0007669"/>
    <property type="project" value="UniProtKB-SubCell"/>
</dbReference>
<evidence type="ECO:0000256" key="5">
    <source>
        <dbReference type="ARBA" id="ARBA00023136"/>
    </source>
</evidence>
<keyword evidence="4 6" id="KW-1133">Transmembrane helix</keyword>
<dbReference type="PANTHER" id="PTHR40277">
    <property type="entry name" value="BLL5419 PROTEIN"/>
    <property type="match status" value="1"/>
</dbReference>
<keyword evidence="3 6" id="KW-0812">Transmembrane</keyword>
<comment type="caution">
    <text evidence="7">The sequence shown here is derived from an EMBL/GenBank/DDBJ whole genome shotgun (WGS) entry which is preliminary data.</text>
</comment>